<proteinExistence type="predicted"/>
<reference evidence="2" key="1">
    <citation type="submission" date="2017-11" db="EMBL/GenBank/DDBJ databases">
        <authorList>
            <person name="Kuznetsova I."/>
            <person name="Sazanova A."/>
            <person name="Chirak E."/>
            <person name="Safronova V."/>
            <person name="Willems A."/>
        </authorList>
    </citation>
    <scope>NUCLEOTIDE SEQUENCE [LARGE SCALE GENOMIC DNA]</scope>
    <source>
        <strain evidence="2">CCBAU 03422</strain>
    </source>
</reference>
<dbReference type="RefSeq" id="WP_106663552.1">
    <property type="nucleotide sequence ID" value="NZ_PGGM01000003.1"/>
</dbReference>
<name>A0A2P7BFD3_9HYPH</name>
<sequence length="111" mass="12364">MEIAMIAVLLLGAFVSIGSIEKGDEIVRAQLELLKISYFCDDPLYRTKRSDAVKTISRLQGVTSFSHTIVEDLDTALKNKKVKMNKPINRGDCIVLIAEAKDAVDRLINQK</sequence>
<accession>A0A2P7BFD3</accession>
<dbReference type="Proteomes" id="UP000241764">
    <property type="component" value="Unassembled WGS sequence"/>
</dbReference>
<protein>
    <submittedName>
        <fullName evidence="1">Uncharacterized protein</fullName>
    </submittedName>
</protein>
<dbReference type="AlphaFoldDB" id="A0A2P7BFD3"/>
<dbReference type="EMBL" id="PGGM01000003">
    <property type="protein sequence ID" value="PSH65138.1"/>
    <property type="molecule type" value="Genomic_DNA"/>
</dbReference>
<keyword evidence="2" id="KW-1185">Reference proteome</keyword>
<comment type="caution">
    <text evidence="1">The sequence shown here is derived from an EMBL/GenBank/DDBJ whole genome shotgun (WGS) entry which is preliminary data.</text>
</comment>
<organism evidence="1 2">
    <name type="scientific">Phyllobacterium sophorae</name>
    <dbReference type="NCBI Taxonomy" id="1520277"/>
    <lineage>
        <taxon>Bacteria</taxon>
        <taxon>Pseudomonadati</taxon>
        <taxon>Pseudomonadota</taxon>
        <taxon>Alphaproteobacteria</taxon>
        <taxon>Hyphomicrobiales</taxon>
        <taxon>Phyllobacteriaceae</taxon>
        <taxon>Phyllobacterium</taxon>
    </lineage>
</organism>
<gene>
    <name evidence="1" type="ORF">CU103_08925</name>
</gene>
<evidence type="ECO:0000313" key="2">
    <source>
        <dbReference type="Proteomes" id="UP000241764"/>
    </source>
</evidence>
<dbReference type="OrthoDB" id="8117311at2"/>
<evidence type="ECO:0000313" key="1">
    <source>
        <dbReference type="EMBL" id="PSH65138.1"/>
    </source>
</evidence>